<sequence>MDSEERPALDPAAITKGPNQLHDFTLQPIIADILRTRYCTPRSIFIIEGIDIIPVSTSGRWQAVRLLLGDGELCVQAILSPSCHRFVQTGEVFVGCYVCVDEFRVEWVENPENEESEDAHDKKMVFLVLRDISTLGWNQAYRDLASRAEIRQGKRAEVVIPPAKTQEPFKVDDDDDDDYFEGMDLDRLDPIVVQPDKKIVTEPEPLPVLPIQSKELETLSMNEFNTDDEFGDLDELLFPSRRGSPAKSTPRTRTPRHATPSRLSPSKQPHRDQSPSKQPPSRNQSPSKHANTVSLAHRHPVALPRDWTDITKPLKLTTLHAIPHLPYAQNWTCNVLAIIVSLSPVESSYLPPYTQRTARIVDPSTAKQVHLTVFLDAESFSPKVGSAVLLTGVKNHSFDGGSLKKYASDKGGKWWFEDPVEMTWCDVRGIKDWWKLMEDSMKAQAESAG</sequence>
<feature type="region of interest" description="Disordered" evidence="1">
    <location>
        <begin position="230"/>
        <end position="298"/>
    </location>
</feature>
<reference evidence="2 3" key="1">
    <citation type="journal article" date="2015" name="Genome Announc.">
        <title>Draft Genome Sequence and Gene Annotation of the Entomopathogenic Fungus Verticillium hemipterigenum.</title>
        <authorList>
            <person name="Horn F."/>
            <person name="Habel A."/>
            <person name="Scharf D.H."/>
            <person name="Dworschak J."/>
            <person name="Brakhage A.A."/>
            <person name="Guthke R."/>
            <person name="Hertweck C."/>
            <person name="Linde J."/>
        </authorList>
    </citation>
    <scope>NUCLEOTIDE SEQUENCE [LARGE SCALE GENOMIC DNA]</scope>
</reference>
<protein>
    <submittedName>
        <fullName evidence="2">Uncharacterized protein</fullName>
    </submittedName>
</protein>
<evidence type="ECO:0000313" key="3">
    <source>
        <dbReference type="Proteomes" id="UP000039046"/>
    </source>
</evidence>
<accession>A0A0A1T6P3</accession>
<name>A0A0A1T6P3_9HYPO</name>
<dbReference type="AlphaFoldDB" id="A0A0A1T6P3"/>
<evidence type="ECO:0000313" key="2">
    <source>
        <dbReference type="EMBL" id="CEJ81815.1"/>
    </source>
</evidence>
<dbReference type="EMBL" id="CDHN01000001">
    <property type="protein sequence ID" value="CEJ81815.1"/>
    <property type="molecule type" value="Genomic_DNA"/>
</dbReference>
<dbReference type="OrthoDB" id="1918685at2759"/>
<dbReference type="Proteomes" id="UP000039046">
    <property type="component" value="Unassembled WGS sequence"/>
</dbReference>
<feature type="compositionally biased region" description="Polar residues" evidence="1">
    <location>
        <begin position="275"/>
        <end position="294"/>
    </location>
</feature>
<dbReference type="HOGENOM" id="CLU_037536_0_0_1"/>
<proteinExistence type="predicted"/>
<gene>
    <name evidence="2" type="ORF">VHEMI01925</name>
</gene>
<evidence type="ECO:0000256" key="1">
    <source>
        <dbReference type="SAM" id="MobiDB-lite"/>
    </source>
</evidence>
<organism evidence="2 3">
    <name type="scientific">[Torrubiella] hemipterigena</name>
    <dbReference type="NCBI Taxonomy" id="1531966"/>
    <lineage>
        <taxon>Eukaryota</taxon>
        <taxon>Fungi</taxon>
        <taxon>Dikarya</taxon>
        <taxon>Ascomycota</taxon>
        <taxon>Pezizomycotina</taxon>
        <taxon>Sordariomycetes</taxon>
        <taxon>Hypocreomycetidae</taxon>
        <taxon>Hypocreales</taxon>
        <taxon>Clavicipitaceae</taxon>
        <taxon>Clavicipitaceae incertae sedis</taxon>
        <taxon>'Torrubiella' clade</taxon>
    </lineage>
</organism>
<feature type="compositionally biased region" description="Low complexity" evidence="1">
    <location>
        <begin position="249"/>
        <end position="262"/>
    </location>
</feature>
<keyword evidence="3" id="KW-1185">Reference proteome</keyword>